<dbReference type="Proteomes" id="UP000520767">
    <property type="component" value="Unassembled WGS sequence"/>
</dbReference>
<evidence type="ECO:0000256" key="3">
    <source>
        <dbReference type="ARBA" id="ARBA00022692"/>
    </source>
</evidence>
<keyword evidence="8" id="KW-1185">Reference proteome</keyword>
<feature type="transmembrane region" description="Helical" evidence="6">
    <location>
        <begin position="54"/>
        <end position="75"/>
    </location>
</feature>
<feature type="transmembrane region" description="Helical" evidence="6">
    <location>
        <begin position="102"/>
        <end position="123"/>
    </location>
</feature>
<proteinExistence type="predicted"/>
<dbReference type="RefSeq" id="WP_184816695.1">
    <property type="nucleotide sequence ID" value="NZ_JACHJQ010000016.1"/>
</dbReference>
<feature type="transmembrane region" description="Helical" evidence="6">
    <location>
        <begin position="20"/>
        <end position="42"/>
    </location>
</feature>
<evidence type="ECO:0000256" key="2">
    <source>
        <dbReference type="ARBA" id="ARBA00022475"/>
    </source>
</evidence>
<keyword evidence="5 6" id="KW-0472">Membrane</keyword>
<evidence type="ECO:0000313" key="7">
    <source>
        <dbReference type="EMBL" id="MBB4912714.1"/>
    </source>
</evidence>
<feature type="transmembrane region" description="Helical" evidence="6">
    <location>
        <begin position="332"/>
        <end position="351"/>
    </location>
</feature>
<comment type="subcellular location">
    <subcellularLocation>
        <location evidence="1">Cell membrane</location>
        <topology evidence="1">Multi-pass membrane protein</topology>
    </subcellularLocation>
</comment>
<dbReference type="AlphaFoldDB" id="A0A7W7QFT9"/>
<sequence>MGEARGDGTDSATSTGGGHLTVVQGVALYVGAVLGTGLLALPSLAAEAAGPASLLAWMGLIVVSIPVAATFAALAGRYPDAGGPATFARRAFGPRVSAVAGWWFYFGALAGMPAASAFGSAYVTELIGGDQTTTIVVAVILVAITVTVNAFGVRVSGRVQLVFAGVLALLLIVAVVVSVPRADVSNLQPFAPHGISGLAVAMSLLVWAFIGWETVTHLAVEFRNPRRDLPLATGISLAVISVLTLAVAGVTILVLGRKAAQTDAPLALLLAEGTGISARTVTAVIAVVVSLGVLNAFIASLSKLGSALGRDGALPGWLASGSEAGEVPRRSLLVVTIGTALSFVIAMLSGFHIEPLLLAENACLIGIYAIAMAAGTRLLPTGSWGWWLALIALCLVLVVLVLAREYLLFPLVLAVGAVTYRRWSSGGNHNRSADAAAE</sequence>
<name>A0A7W7QFT9_9PSEU</name>
<dbReference type="InterPro" id="IPR002293">
    <property type="entry name" value="AA/rel_permease1"/>
</dbReference>
<organism evidence="7 8">
    <name type="scientific">Actinophytocola algeriensis</name>
    <dbReference type="NCBI Taxonomy" id="1768010"/>
    <lineage>
        <taxon>Bacteria</taxon>
        <taxon>Bacillati</taxon>
        <taxon>Actinomycetota</taxon>
        <taxon>Actinomycetes</taxon>
        <taxon>Pseudonocardiales</taxon>
        <taxon>Pseudonocardiaceae</taxon>
    </lineage>
</organism>
<feature type="transmembrane region" description="Helical" evidence="6">
    <location>
        <begin position="384"/>
        <end position="403"/>
    </location>
</feature>
<dbReference type="PANTHER" id="PTHR42770:SF13">
    <property type="entry name" value="L-METHIONINE_BRANCHED-CHAIN AMINO ACID EXPORTER YJEH"/>
    <property type="match status" value="1"/>
</dbReference>
<gene>
    <name evidence="7" type="ORF">FHR82_008988</name>
</gene>
<dbReference type="PANTHER" id="PTHR42770">
    <property type="entry name" value="AMINO ACID TRANSPORTER-RELATED"/>
    <property type="match status" value="1"/>
</dbReference>
<evidence type="ECO:0000256" key="5">
    <source>
        <dbReference type="ARBA" id="ARBA00023136"/>
    </source>
</evidence>
<accession>A0A7W7QFT9</accession>
<keyword evidence="2" id="KW-1003">Cell membrane</keyword>
<keyword evidence="4 6" id="KW-1133">Transmembrane helix</keyword>
<evidence type="ECO:0000256" key="4">
    <source>
        <dbReference type="ARBA" id="ARBA00022989"/>
    </source>
</evidence>
<evidence type="ECO:0000256" key="6">
    <source>
        <dbReference type="SAM" id="Phobius"/>
    </source>
</evidence>
<feature type="transmembrane region" description="Helical" evidence="6">
    <location>
        <begin position="230"/>
        <end position="255"/>
    </location>
</feature>
<dbReference type="GO" id="GO:0022857">
    <property type="term" value="F:transmembrane transporter activity"/>
    <property type="evidence" value="ECO:0007669"/>
    <property type="project" value="InterPro"/>
</dbReference>
<reference evidence="7 8" key="1">
    <citation type="submission" date="2020-08" db="EMBL/GenBank/DDBJ databases">
        <title>Genomic Encyclopedia of Type Strains, Phase III (KMG-III): the genomes of soil and plant-associated and newly described type strains.</title>
        <authorList>
            <person name="Whitman W."/>
        </authorList>
    </citation>
    <scope>NUCLEOTIDE SEQUENCE [LARGE SCALE GENOMIC DNA]</scope>
    <source>
        <strain evidence="7 8">CECT 8960</strain>
    </source>
</reference>
<comment type="caution">
    <text evidence="7">The sequence shown here is derived from an EMBL/GenBank/DDBJ whole genome shotgun (WGS) entry which is preliminary data.</text>
</comment>
<dbReference type="EMBL" id="JACHJQ010000016">
    <property type="protein sequence ID" value="MBB4912714.1"/>
    <property type="molecule type" value="Genomic_DNA"/>
</dbReference>
<dbReference type="GO" id="GO:0005886">
    <property type="term" value="C:plasma membrane"/>
    <property type="evidence" value="ECO:0007669"/>
    <property type="project" value="UniProtKB-SubCell"/>
</dbReference>
<feature type="transmembrane region" description="Helical" evidence="6">
    <location>
        <begin position="135"/>
        <end position="153"/>
    </location>
</feature>
<dbReference type="PIRSF" id="PIRSF006060">
    <property type="entry name" value="AA_transporter"/>
    <property type="match status" value="1"/>
</dbReference>
<dbReference type="Gene3D" id="1.20.1740.10">
    <property type="entry name" value="Amino acid/polyamine transporter I"/>
    <property type="match status" value="1"/>
</dbReference>
<evidence type="ECO:0000313" key="8">
    <source>
        <dbReference type="Proteomes" id="UP000520767"/>
    </source>
</evidence>
<evidence type="ECO:0000256" key="1">
    <source>
        <dbReference type="ARBA" id="ARBA00004651"/>
    </source>
</evidence>
<dbReference type="Pfam" id="PF13520">
    <property type="entry name" value="AA_permease_2"/>
    <property type="match status" value="1"/>
</dbReference>
<keyword evidence="3 6" id="KW-0812">Transmembrane</keyword>
<dbReference type="InterPro" id="IPR050367">
    <property type="entry name" value="APC_superfamily"/>
</dbReference>
<protein>
    <submittedName>
        <fullName evidence="7">Amino acid efflux transporter</fullName>
    </submittedName>
</protein>
<feature type="transmembrane region" description="Helical" evidence="6">
    <location>
        <begin position="190"/>
        <end position="210"/>
    </location>
</feature>
<feature type="transmembrane region" description="Helical" evidence="6">
    <location>
        <begin position="159"/>
        <end position="178"/>
    </location>
</feature>
<feature type="transmembrane region" description="Helical" evidence="6">
    <location>
        <begin position="358"/>
        <end position="378"/>
    </location>
</feature>
<feature type="transmembrane region" description="Helical" evidence="6">
    <location>
        <begin position="276"/>
        <end position="298"/>
    </location>
</feature>